<evidence type="ECO:0000313" key="2">
    <source>
        <dbReference type="EMBL" id="GAG04446.1"/>
    </source>
</evidence>
<feature type="non-terminal residue" evidence="2">
    <location>
        <position position="1"/>
    </location>
</feature>
<proteinExistence type="predicted"/>
<keyword evidence="1" id="KW-1133">Transmembrane helix</keyword>
<reference evidence="2" key="1">
    <citation type="journal article" date="2014" name="Front. Microbiol.">
        <title>High frequency of phylogenetically diverse reductive dehalogenase-homologous genes in deep subseafloor sedimentary metagenomes.</title>
        <authorList>
            <person name="Kawai M."/>
            <person name="Futagami T."/>
            <person name="Toyoda A."/>
            <person name="Takaki Y."/>
            <person name="Nishi S."/>
            <person name="Hori S."/>
            <person name="Arai W."/>
            <person name="Tsubouchi T."/>
            <person name="Morono Y."/>
            <person name="Uchiyama I."/>
            <person name="Ito T."/>
            <person name="Fujiyama A."/>
            <person name="Inagaki F."/>
            <person name="Takami H."/>
        </authorList>
    </citation>
    <scope>NUCLEOTIDE SEQUENCE</scope>
    <source>
        <strain evidence="2">Expedition CK06-06</strain>
    </source>
</reference>
<feature type="transmembrane region" description="Helical" evidence="1">
    <location>
        <begin position="88"/>
        <end position="111"/>
    </location>
</feature>
<sequence length="114" mass="12483">SAMAGEVTEFKPRPAVVQAGSDSYVGILLSEEDFRKILQDKINNNAKIAECDLNGRVCTRLQDVYKSSIKNLEEIIEKDNTWFRRNKGALGLLSGILVGVGTSIAIVRAVYPGQ</sequence>
<protein>
    <submittedName>
        <fullName evidence="2">Uncharacterized protein</fullName>
    </submittedName>
</protein>
<comment type="caution">
    <text evidence="2">The sequence shown here is derived from an EMBL/GenBank/DDBJ whole genome shotgun (WGS) entry which is preliminary data.</text>
</comment>
<gene>
    <name evidence="2" type="ORF">S01H1_40240</name>
</gene>
<dbReference type="EMBL" id="BARS01025464">
    <property type="protein sequence ID" value="GAG04446.1"/>
    <property type="molecule type" value="Genomic_DNA"/>
</dbReference>
<evidence type="ECO:0000256" key="1">
    <source>
        <dbReference type="SAM" id="Phobius"/>
    </source>
</evidence>
<organism evidence="2">
    <name type="scientific">marine sediment metagenome</name>
    <dbReference type="NCBI Taxonomy" id="412755"/>
    <lineage>
        <taxon>unclassified sequences</taxon>
        <taxon>metagenomes</taxon>
        <taxon>ecological metagenomes</taxon>
    </lineage>
</organism>
<keyword evidence="1" id="KW-0812">Transmembrane</keyword>
<name>X0VVA8_9ZZZZ</name>
<dbReference type="AlphaFoldDB" id="X0VVA8"/>
<accession>X0VVA8</accession>
<keyword evidence="1" id="KW-0472">Membrane</keyword>